<protein>
    <submittedName>
        <fullName evidence="2">Uncharacterized protein</fullName>
    </submittedName>
</protein>
<proteinExistence type="predicted"/>
<gene>
    <name evidence="2" type="ORF">SNEC2469_LOCUS3403</name>
</gene>
<sequence length="255" mass="28456">MEDGDDMETFLETQLEKSGEDLDLEKELEKEMEELSPAAAEVDVAESGAAKPTMAQDGDDTATLETELEKRGEDLGLDKELEKVMEAAMRGPDEESDLEKELERVMEEELKMDEDLRTPSKEARPAAEKESPPKASPPKEKDVDETRFTLDKDGNRLHKWKVDYAARAGGGRAMCRDSQCLERCEQAGVAVIEKGALRIGRRVLNKEGDIMILWQDGLGGPCCSVCVCEPTEEDRLRHSPQCQHLQPGLSRRIPL</sequence>
<evidence type="ECO:0000313" key="3">
    <source>
        <dbReference type="Proteomes" id="UP000601435"/>
    </source>
</evidence>
<name>A0A812KE91_9DINO</name>
<dbReference type="AlphaFoldDB" id="A0A812KE91"/>
<dbReference type="EMBL" id="CAJNJA010007773">
    <property type="protein sequence ID" value="CAE7228799.1"/>
    <property type="molecule type" value="Genomic_DNA"/>
</dbReference>
<comment type="caution">
    <text evidence="2">The sequence shown here is derived from an EMBL/GenBank/DDBJ whole genome shotgun (WGS) entry which is preliminary data.</text>
</comment>
<reference evidence="2" key="1">
    <citation type="submission" date="2021-02" db="EMBL/GenBank/DDBJ databases">
        <authorList>
            <person name="Dougan E. K."/>
            <person name="Rhodes N."/>
            <person name="Thang M."/>
            <person name="Chan C."/>
        </authorList>
    </citation>
    <scope>NUCLEOTIDE SEQUENCE</scope>
</reference>
<organism evidence="2 3">
    <name type="scientific">Symbiodinium necroappetens</name>
    <dbReference type="NCBI Taxonomy" id="1628268"/>
    <lineage>
        <taxon>Eukaryota</taxon>
        <taxon>Sar</taxon>
        <taxon>Alveolata</taxon>
        <taxon>Dinophyceae</taxon>
        <taxon>Suessiales</taxon>
        <taxon>Symbiodiniaceae</taxon>
        <taxon>Symbiodinium</taxon>
    </lineage>
</organism>
<feature type="region of interest" description="Disordered" evidence="1">
    <location>
        <begin position="35"/>
        <end position="61"/>
    </location>
</feature>
<evidence type="ECO:0000256" key="1">
    <source>
        <dbReference type="SAM" id="MobiDB-lite"/>
    </source>
</evidence>
<evidence type="ECO:0000313" key="2">
    <source>
        <dbReference type="EMBL" id="CAE7228799.1"/>
    </source>
</evidence>
<dbReference type="Proteomes" id="UP000601435">
    <property type="component" value="Unassembled WGS sequence"/>
</dbReference>
<dbReference type="OrthoDB" id="449151at2759"/>
<keyword evidence="3" id="KW-1185">Reference proteome</keyword>
<accession>A0A812KE91</accession>
<feature type="region of interest" description="Disordered" evidence="1">
    <location>
        <begin position="1"/>
        <end position="21"/>
    </location>
</feature>
<feature type="region of interest" description="Disordered" evidence="1">
    <location>
        <begin position="109"/>
        <end position="145"/>
    </location>
</feature>